<dbReference type="RefSeq" id="WP_090746966.1">
    <property type="nucleotide sequence ID" value="NZ_FOBW01000010.1"/>
</dbReference>
<sequence>MNKDIIKFLRKSHNLNQREFARMVNCSFALIGLVEVGKRRVTEDLEKKVKEAFDLDDSQVQSITAIIKTLGEGIPPIM</sequence>
<dbReference type="SMART" id="SM00530">
    <property type="entry name" value="HTH_XRE"/>
    <property type="match status" value="1"/>
</dbReference>
<dbReference type="CDD" id="cd00093">
    <property type="entry name" value="HTH_XRE"/>
    <property type="match status" value="1"/>
</dbReference>
<keyword evidence="3" id="KW-1185">Reference proteome</keyword>
<evidence type="ECO:0000259" key="1">
    <source>
        <dbReference type="PROSITE" id="PS50943"/>
    </source>
</evidence>
<dbReference type="SUPFAM" id="SSF47413">
    <property type="entry name" value="lambda repressor-like DNA-binding domains"/>
    <property type="match status" value="1"/>
</dbReference>
<reference evidence="3" key="1">
    <citation type="submission" date="2016-10" db="EMBL/GenBank/DDBJ databases">
        <authorList>
            <person name="Varghese N."/>
            <person name="Submissions S."/>
        </authorList>
    </citation>
    <scope>NUCLEOTIDE SEQUENCE [LARGE SCALE GENOMIC DNA]</scope>
    <source>
        <strain evidence="3">B48,IBRC-M 10115,DSM 25386,CECT 8001</strain>
    </source>
</reference>
<dbReference type="AlphaFoldDB" id="A0A1H8EM32"/>
<dbReference type="InterPro" id="IPR001387">
    <property type="entry name" value="Cro/C1-type_HTH"/>
</dbReference>
<name>A0A1H8EM32_9BACI</name>
<gene>
    <name evidence="2" type="ORF">SAMN05192533_11030</name>
</gene>
<dbReference type="InterPro" id="IPR010982">
    <property type="entry name" value="Lambda_DNA-bd_dom_sf"/>
</dbReference>
<dbReference type="EMBL" id="FOBW01000010">
    <property type="protein sequence ID" value="SEN20533.1"/>
    <property type="molecule type" value="Genomic_DNA"/>
</dbReference>
<accession>A0A1H8EM32</accession>
<evidence type="ECO:0000313" key="2">
    <source>
        <dbReference type="EMBL" id="SEN20533.1"/>
    </source>
</evidence>
<dbReference type="GO" id="GO:0003677">
    <property type="term" value="F:DNA binding"/>
    <property type="evidence" value="ECO:0007669"/>
    <property type="project" value="InterPro"/>
</dbReference>
<feature type="domain" description="HTH cro/C1-type" evidence="1">
    <location>
        <begin position="6"/>
        <end position="60"/>
    </location>
</feature>
<proteinExistence type="predicted"/>
<dbReference type="Proteomes" id="UP000198553">
    <property type="component" value="Unassembled WGS sequence"/>
</dbReference>
<organism evidence="2 3">
    <name type="scientific">Mesobacillus persicus</name>
    <dbReference type="NCBI Taxonomy" id="930146"/>
    <lineage>
        <taxon>Bacteria</taxon>
        <taxon>Bacillati</taxon>
        <taxon>Bacillota</taxon>
        <taxon>Bacilli</taxon>
        <taxon>Bacillales</taxon>
        <taxon>Bacillaceae</taxon>
        <taxon>Mesobacillus</taxon>
    </lineage>
</organism>
<dbReference type="OrthoDB" id="2896385at2"/>
<dbReference type="PROSITE" id="PS50943">
    <property type="entry name" value="HTH_CROC1"/>
    <property type="match status" value="1"/>
</dbReference>
<dbReference type="Gene3D" id="1.10.260.40">
    <property type="entry name" value="lambda repressor-like DNA-binding domains"/>
    <property type="match status" value="1"/>
</dbReference>
<protein>
    <recommendedName>
        <fullName evidence="1">HTH cro/C1-type domain-containing protein</fullName>
    </recommendedName>
</protein>
<evidence type="ECO:0000313" key="3">
    <source>
        <dbReference type="Proteomes" id="UP000198553"/>
    </source>
</evidence>